<dbReference type="Pfam" id="PF20431">
    <property type="entry name" value="E_motif"/>
    <property type="match status" value="1"/>
</dbReference>
<keyword evidence="5" id="KW-1185">Reference proteome</keyword>
<dbReference type="PROSITE" id="PS51375">
    <property type="entry name" value="PPR"/>
    <property type="match status" value="5"/>
</dbReference>
<dbReference type="NCBIfam" id="TIGR00756">
    <property type="entry name" value="PPR"/>
    <property type="match status" value="5"/>
</dbReference>
<sequence length="775" mass="86250">MEDLTGDTVTWNILLSGFAGSRFHDHKVMGLFNTMRHSDRDNKPSPVTLAIVIPVCTRSGAVVAKKSMHGYVIKSGMESQTLVGNALVSMYAKSGLVLDASVVFDGIADKDVVSYNAAIAGLAENKLVDDAFRLFYEMIKGPVMPNYATFTNILPLCAALPNAVGDILGKEMHCYVLRRAELEHETVVINALLSFYLRIGRIREAQCLFGRMKFRDLVSWNSFIAGCASNGQWLKALGAFRELVNMKMIRLDSVTVISILPVCVQLFNLQLGKEIHGYVLRRRTLHEDISIGNALINLYAKCCCTESAFSLFLLIPRKDLISWNTMLDAFGVNRLETQFADLLYWMFLDGIKPDAVTILTVVQFCASFSRIKNVKETHGFSLRSSVLLRDSELTLGNALLDAYAKCGNMDYASKLFDNLSGKRNVVTCNSMISGYLSHGSHDEAHIIFEKMSERDLTTWNLMVRGYAQNECPNEALNLFHELQFNGIRPDAMTIMSVLPVCGQMASIHLLRQCHGYIVRACFEDAHLKAALLDVYSKCGSVKSAHKLYKSTPKKDLVVFTAMVGGFAMHGMGEEAIRVFDHMLECGIEPDHVVITAVLSACRHAGLINEGLVIFNSIEQVHHMKPSMEQYACLVDLLGRGGRIKEAFSFLNRMPIAANANIWGSLLGACKTHHDVDMGRVVADHLLKIQTNDIGNYVVLSNLYAADAKWDGVLEMRRLMKTRDLKKPAGCSWIEVGSSKNIFVAGDYSHPDRSIIFSILNHLDKQIKELYKSPDI</sequence>
<feature type="repeat" description="PPR" evidence="3">
    <location>
        <begin position="216"/>
        <end position="250"/>
    </location>
</feature>
<dbReference type="Pfam" id="PF13041">
    <property type="entry name" value="PPR_2"/>
    <property type="match status" value="2"/>
</dbReference>
<dbReference type="InterPro" id="IPR046848">
    <property type="entry name" value="E_motif"/>
</dbReference>
<name>A0A022RNU7_ERYGU</name>
<dbReference type="PANTHER" id="PTHR24015">
    <property type="entry name" value="OS07G0578800 PROTEIN-RELATED"/>
    <property type="match status" value="1"/>
</dbReference>
<dbReference type="GO" id="GO:0009451">
    <property type="term" value="P:RNA modification"/>
    <property type="evidence" value="ECO:0000318"/>
    <property type="project" value="GO_Central"/>
</dbReference>
<dbReference type="Gene3D" id="1.25.40.10">
    <property type="entry name" value="Tetratricopeptide repeat domain"/>
    <property type="match status" value="5"/>
</dbReference>
<keyword evidence="1" id="KW-0677">Repeat</keyword>
<organism evidence="4 5">
    <name type="scientific">Erythranthe guttata</name>
    <name type="common">Yellow monkey flower</name>
    <name type="synonym">Mimulus guttatus</name>
    <dbReference type="NCBI Taxonomy" id="4155"/>
    <lineage>
        <taxon>Eukaryota</taxon>
        <taxon>Viridiplantae</taxon>
        <taxon>Streptophyta</taxon>
        <taxon>Embryophyta</taxon>
        <taxon>Tracheophyta</taxon>
        <taxon>Spermatophyta</taxon>
        <taxon>Magnoliopsida</taxon>
        <taxon>eudicotyledons</taxon>
        <taxon>Gunneridae</taxon>
        <taxon>Pentapetalae</taxon>
        <taxon>asterids</taxon>
        <taxon>lamiids</taxon>
        <taxon>Lamiales</taxon>
        <taxon>Phrymaceae</taxon>
        <taxon>Erythranthe</taxon>
    </lineage>
</organism>
<dbReference type="AlphaFoldDB" id="A0A022RNU7"/>
<dbReference type="GO" id="GO:0005739">
    <property type="term" value="C:mitochondrion"/>
    <property type="evidence" value="ECO:0000318"/>
    <property type="project" value="GO_Central"/>
</dbReference>
<dbReference type="eggNOG" id="KOG4197">
    <property type="taxonomic scope" value="Eukaryota"/>
</dbReference>
<protein>
    <recommendedName>
        <fullName evidence="6">Pentatricopeptide repeat-containing protein</fullName>
    </recommendedName>
</protein>
<comment type="similarity">
    <text evidence="2">Belongs to the PPR family. PCMP-E subfamily.</text>
</comment>
<proteinExistence type="inferred from homology"/>
<evidence type="ECO:0000313" key="5">
    <source>
        <dbReference type="Proteomes" id="UP000030748"/>
    </source>
</evidence>
<feature type="repeat" description="PPR" evidence="3">
    <location>
        <begin position="424"/>
        <end position="454"/>
    </location>
</feature>
<evidence type="ECO:0000313" key="4">
    <source>
        <dbReference type="EMBL" id="EYU42167.1"/>
    </source>
</evidence>
<feature type="repeat" description="PPR" evidence="3">
    <location>
        <begin position="455"/>
        <end position="489"/>
    </location>
</feature>
<feature type="repeat" description="PPR" evidence="3">
    <location>
        <begin position="555"/>
        <end position="589"/>
    </location>
</feature>
<dbReference type="Proteomes" id="UP000030748">
    <property type="component" value="Unassembled WGS sequence"/>
</dbReference>
<dbReference type="FunFam" id="1.25.40.10:FF:000412">
    <property type="entry name" value="Putative pentatricopeptide repeat-containing protein"/>
    <property type="match status" value="1"/>
</dbReference>
<dbReference type="FunFam" id="1.25.40.10:FF:000361">
    <property type="entry name" value="Pentatricopeptide repeat-containing protein chloroplastic"/>
    <property type="match status" value="1"/>
</dbReference>
<dbReference type="FunFam" id="1.25.40.10:FF:000090">
    <property type="entry name" value="Pentatricopeptide repeat-containing protein, chloroplastic"/>
    <property type="match status" value="1"/>
</dbReference>
<reference evidence="4 5" key="1">
    <citation type="journal article" date="2013" name="Proc. Natl. Acad. Sci. U.S.A.">
        <title>Fine-scale variation in meiotic recombination in Mimulus inferred from population shotgun sequencing.</title>
        <authorList>
            <person name="Hellsten U."/>
            <person name="Wright K.M."/>
            <person name="Jenkins J."/>
            <person name="Shu S."/>
            <person name="Yuan Y."/>
            <person name="Wessler S.R."/>
            <person name="Schmutz J."/>
            <person name="Willis J.H."/>
            <person name="Rokhsar D.S."/>
        </authorList>
    </citation>
    <scope>NUCLEOTIDE SEQUENCE [LARGE SCALE GENOMIC DNA]</scope>
    <source>
        <strain evidence="5">cv. DUN x IM62</strain>
    </source>
</reference>
<evidence type="ECO:0000256" key="2">
    <source>
        <dbReference type="ARBA" id="ARBA00061659"/>
    </source>
</evidence>
<dbReference type="GO" id="GO:0003723">
    <property type="term" value="F:RNA binding"/>
    <property type="evidence" value="ECO:0000318"/>
    <property type="project" value="GO_Central"/>
</dbReference>
<dbReference type="InterPro" id="IPR046960">
    <property type="entry name" value="PPR_At4g14850-like_plant"/>
</dbReference>
<dbReference type="PANTHER" id="PTHR24015:SF1758">
    <property type="entry name" value="OS02G0290000 PROTEIN"/>
    <property type="match status" value="1"/>
</dbReference>
<evidence type="ECO:0008006" key="6">
    <source>
        <dbReference type="Google" id="ProtNLM"/>
    </source>
</evidence>
<dbReference type="InterPro" id="IPR011990">
    <property type="entry name" value="TPR-like_helical_dom_sf"/>
</dbReference>
<feature type="repeat" description="PPR" evidence="3">
    <location>
        <begin position="111"/>
        <end position="145"/>
    </location>
</feature>
<dbReference type="EMBL" id="KI630308">
    <property type="protein sequence ID" value="EYU42167.1"/>
    <property type="molecule type" value="Genomic_DNA"/>
</dbReference>
<accession>A0A022RNU7</accession>
<gene>
    <name evidence="4" type="ORF">MIMGU_mgv1a019585mg</name>
</gene>
<evidence type="ECO:0000256" key="3">
    <source>
        <dbReference type="PROSITE-ProRule" id="PRU00708"/>
    </source>
</evidence>
<evidence type="ECO:0000256" key="1">
    <source>
        <dbReference type="ARBA" id="ARBA00022737"/>
    </source>
</evidence>
<dbReference type="Pfam" id="PF01535">
    <property type="entry name" value="PPR"/>
    <property type="match status" value="7"/>
</dbReference>
<dbReference type="InterPro" id="IPR002885">
    <property type="entry name" value="PPR_rpt"/>
</dbReference>